<dbReference type="EMBL" id="JOPG01000011">
    <property type="protein sequence ID" value="OUJ06352.1"/>
    <property type="molecule type" value="Genomic_DNA"/>
</dbReference>
<comment type="caution">
    <text evidence="8">The sequence shown here is derived from an EMBL/GenBank/DDBJ whole genome shotgun (WGS) entry which is preliminary data.</text>
</comment>
<feature type="transmembrane region" description="Helical" evidence="7">
    <location>
        <begin position="962"/>
        <end position="983"/>
    </location>
</feature>
<dbReference type="Gene3D" id="3.30.70.1440">
    <property type="entry name" value="Multidrug efflux transporter AcrB pore domain"/>
    <property type="match status" value="2"/>
</dbReference>
<keyword evidence="3" id="KW-0997">Cell inner membrane</keyword>
<keyword evidence="6 7" id="KW-0472">Membrane</keyword>
<feature type="transmembrane region" description="Helical" evidence="7">
    <location>
        <begin position="463"/>
        <end position="489"/>
    </location>
</feature>
<keyword evidence="1" id="KW-0813">Transport</keyword>
<sequence>MKFIAWFVRRPVATLLLLLSAVLSGLMALPLLPVSDLPDVDLPVISVSASNAGGSPEVMARTVAAPLERHLGNIAGVTQMMSSSTRGQTSISLGFELGRDLNGAARDVEAAIRAARRDLPTTPGSDPSYHRANPNATPVLILAVTPGMQSMAKLYDLVNTTLRPMLLQVQGVGDVTLMGSSAPAVRVEMNPLLFFKYGMGFENLRAALASANAHTPKGVIDMGDRRYQLAVNDQAEHADAYRDLVIAYKSGHPIRLRDVATVTDSMQDVNAAAFFDGKPALTLMVRAQPGANLVGIVDEVKARLPRLRTLMPPGADIAVARDGSAVIRSSLHHTLVTLLAACVLALAVVWVFLRSWTASVAAAIIVPCCLIASLGPMHLAGFGLDNLSLMALTVVTGLVVDDAIVVIENIIRMRERGLSIDEAAIAGASEVAFTLLSITVSVLAVFLPIGLASGLTGRLFREFAGTVGIAVTVSLVLSCMVTPCLTALCMRFAEGKDTRIDEEHPTAAEDHSHGTDTADFLDHEKHSGSLYRCTLEVCLSHPGKTALLLPLTLLVGVVLFTRMPKVVFPRQDIGIVSGGSRGSGSSLAQTKERLERFSRVLLEDPAVSHVIAYLDTGEGSSHGMVFATLRDLSTGRASGTEVAARVIARMGKDIHAEYHAQAPGNIMMRVGSNSSGVSYLLRSEDDRLLGPAIRRLAKALRHHPEFTDVDPDVDPPGQGITLAIDRDTAARVGVTPQVIGNTLSDALGQTTASVVYTTHGQYNVVLTVENRFQRDPDILKQFWISPSGGSASGSSASNTIRVVTSATASTTASTGATAFRNQIANSLAGGANASTGSAVATGAETLVPLSVVARMTPSLDPVAVTHIGYASSASLALELAPGVSLSQAQTIIDQGWRSLHLPETITGELQSDEGDVGKSTHDSEILIIAGILAVWITLGMLYESVWYPLTILSTIPSAGIGAIMALDLFGLPFSGMAVIAMLLQTGISLKNAILLVDFAIHAERERGLTSRDAIREACLLRLRPIVMTTFAAALGALPLVLMGGYGMELRQPLGIALIGGLLVSQAQTMFTTPALYLLVGRCAAFGRVFQKERPNRQSL</sequence>
<accession>A0A1Y3G6E6</accession>
<proteinExistence type="predicted"/>
<dbReference type="InterPro" id="IPR027463">
    <property type="entry name" value="AcrB_DN_DC_subdom"/>
</dbReference>
<dbReference type="PANTHER" id="PTHR32063:SF34">
    <property type="entry name" value="MULTIDRUG RESISTANCE PROTEIN MDTC"/>
    <property type="match status" value="1"/>
</dbReference>
<feature type="transmembrane region" description="Helical" evidence="7">
    <location>
        <begin position="331"/>
        <end position="353"/>
    </location>
</feature>
<evidence type="ECO:0000313" key="9">
    <source>
        <dbReference type="Proteomes" id="UP000242683"/>
    </source>
</evidence>
<evidence type="ECO:0000256" key="6">
    <source>
        <dbReference type="ARBA" id="ARBA00023136"/>
    </source>
</evidence>
<dbReference type="SUPFAM" id="SSF82866">
    <property type="entry name" value="Multidrug efflux transporter AcrB transmembrane domain"/>
    <property type="match status" value="2"/>
</dbReference>
<feature type="transmembrane region" description="Helical" evidence="7">
    <location>
        <begin position="925"/>
        <end position="942"/>
    </location>
</feature>
<organism evidence="8 9">
    <name type="scientific">Acetobacter malorum</name>
    <dbReference type="NCBI Taxonomy" id="178901"/>
    <lineage>
        <taxon>Bacteria</taxon>
        <taxon>Pseudomonadati</taxon>
        <taxon>Pseudomonadota</taxon>
        <taxon>Alphaproteobacteria</taxon>
        <taxon>Acetobacterales</taxon>
        <taxon>Acetobacteraceae</taxon>
        <taxon>Acetobacter</taxon>
    </lineage>
</organism>
<dbReference type="PRINTS" id="PR00702">
    <property type="entry name" value="ACRIFLAVINRP"/>
</dbReference>
<dbReference type="SUPFAM" id="SSF82714">
    <property type="entry name" value="Multidrug efflux transporter AcrB TolC docking domain, DN and DC subdomains"/>
    <property type="match status" value="2"/>
</dbReference>
<feature type="transmembrane region" description="Helical" evidence="7">
    <location>
        <begin position="1053"/>
        <end position="1079"/>
    </location>
</feature>
<dbReference type="Gene3D" id="3.30.2090.10">
    <property type="entry name" value="Multidrug efflux transporter AcrB TolC docking domain, DN and DC subdomains"/>
    <property type="match status" value="3"/>
</dbReference>
<gene>
    <name evidence="8" type="ORF">HK23_02030</name>
</gene>
<dbReference type="GO" id="GO:0005886">
    <property type="term" value="C:plasma membrane"/>
    <property type="evidence" value="ECO:0007669"/>
    <property type="project" value="TreeGrafter"/>
</dbReference>
<evidence type="ECO:0000256" key="3">
    <source>
        <dbReference type="ARBA" id="ARBA00022519"/>
    </source>
</evidence>
<dbReference type="SUPFAM" id="SSF82693">
    <property type="entry name" value="Multidrug efflux transporter AcrB pore domain, PN1, PN2, PC1 and PC2 subdomains"/>
    <property type="match status" value="2"/>
</dbReference>
<feature type="transmembrane region" description="Helical" evidence="7">
    <location>
        <begin position="431"/>
        <end position="451"/>
    </location>
</feature>
<dbReference type="AlphaFoldDB" id="A0A1Y3G6E6"/>
<protein>
    <submittedName>
        <fullName evidence="8">Uncharacterized protein</fullName>
    </submittedName>
</protein>
<evidence type="ECO:0000256" key="1">
    <source>
        <dbReference type="ARBA" id="ARBA00022448"/>
    </source>
</evidence>
<dbReference type="Gene3D" id="1.20.1640.10">
    <property type="entry name" value="Multidrug efflux transporter AcrB transmembrane domain"/>
    <property type="match status" value="3"/>
</dbReference>
<evidence type="ECO:0000256" key="4">
    <source>
        <dbReference type="ARBA" id="ARBA00022692"/>
    </source>
</evidence>
<reference evidence="9" key="1">
    <citation type="submission" date="2014-06" db="EMBL/GenBank/DDBJ databases">
        <authorList>
            <person name="Winans N.J."/>
            <person name="Newell P.D."/>
            <person name="Douglas A.E."/>
        </authorList>
    </citation>
    <scope>NUCLEOTIDE SEQUENCE [LARGE SCALE GENOMIC DNA]</scope>
    <source>
        <strain evidence="9">DsW_057</strain>
    </source>
</reference>
<dbReference type="Gene3D" id="3.30.70.1430">
    <property type="entry name" value="Multidrug efflux transporter AcrB pore domain"/>
    <property type="match status" value="2"/>
</dbReference>
<dbReference type="PANTHER" id="PTHR32063">
    <property type="match status" value="1"/>
</dbReference>
<evidence type="ECO:0000256" key="7">
    <source>
        <dbReference type="SAM" id="Phobius"/>
    </source>
</evidence>
<dbReference type="OrthoDB" id="9806532at2"/>
<feature type="transmembrane region" description="Helical" evidence="7">
    <location>
        <begin position="1025"/>
        <end position="1047"/>
    </location>
</feature>
<dbReference type="Gene3D" id="3.30.70.1320">
    <property type="entry name" value="Multidrug efflux transporter AcrB pore domain like"/>
    <property type="match status" value="1"/>
</dbReference>
<keyword evidence="5 7" id="KW-1133">Transmembrane helix</keyword>
<dbReference type="InterPro" id="IPR001036">
    <property type="entry name" value="Acrflvin-R"/>
</dbReference>
<dbReference type="Pfam" id="PF00873">
    <property type="entry name" value="ACR_tran"/>
    <property type="match status" value="1"/>
</dbReference>
<dbReference type="GO" id="GO:0042910">
    <property type="term" value="F:xenobiotic transmembrane transporter activity"/>
    <property type="evidence" value="ECO:0007669"/>
    <property type="project" value="TreeGrafter"/>
</dbReference>
<evidence type="ECO:0000256" key="2">
    <source>
        <dbReference type="ARBA" id="ARBA00022475"/>
    </source>
</evidence>
<feature type="transmembrane region" description="Helical" evidence="7">
    <location>
        <begin position="360"/>
        <end position="381"/>
    </location>
</feature>
<evidence type="ECO:0000256" key="5">
    <source>
        <dbReference type="ARBA" id="ARBA00022989"/>
    </source>
</evidence>
<dbReference type="RefSeq" id="WP_086653253.1">
    <property type="nucleotide sequence ID" value="NZ_JOPG01000011.1"/>
</dbReference>
<keyword evidence="2" id="KW-1003">Cell membrane</keyword>
<keyword evidence="4 7" id="KW-0812">Transmembrane</keyword>
<name>A0A1Y3G6E6_9PROT</name>
<evidence type="ECO:0000313" key="8">
    <source>
        <dbReference type="EMBL" id="OUJ06352.1"/>
    </source>
</evidence>
<dbReference type="Proteomes" id="UP000242683">
    <property type="component" value="Unassembled WGS sequence"/>
</dbReference>
<feature type="transmembrane region" description="Helical" evidence="7">
    <location>
        <begin position="387"/>
        <end position="411"/>
    </location>
</feature>